<sequence>MAAPKGNPGPSGGGGIVRNEKGEMIIAYAMPLGIVTKNTAETLALKAVIEWCIDQNVKKLEIESDSLMLVQWLTNTTSIPLSLQNEVQDIRSKIELFEETKIIPPSVGFHCSGSFSNTPAGEIERHNITLSWS</sequence>
<evidence type="ECO:0000313" key="1">
    <source>
        <dbReference type="Proteomes" id="UP000790787"/>
    </source>
</evidence>
<gene>
    <name evidence="2" type="primary">LOC142180050</name>
</gene>
<protein>
    <submittedName>
        <fullName evidence="2">Uncharacterized protein LOC142180050</fullName>
    </submittedName>
</protein>
<reference evidence="2" key="2">
    <citation type="submission" date="2025-08" db="UniProtKB">
        <authorList>
            <consortium name="RefSeq"/>
        </authorList>
    </citation>
    <scope>IDENTIFICATION</scope>
    <source>
        <tissue evidence="2">Leaf</tissue>
    </source>
</reference>
<dbReference type="RefSeq" id="XP_075107070.1">
    <property type="nucleotide sequence ID" value="XM_075250969.1"/>
</dbReference>
<keyword evidence="1" id="KW-1185">Reference proteome</keyword>
<accession>A0AC58UC71</accession>
<reference evidence="1" key="1">
    <citation type="journal article" date="2014" name="Nat. Commun.">
        <title>The tobacco genome sequence and its comparison with those of tomato and potato.</title>
        <authorList>
            <person name="Sierro N."/>
            <person name="Battey J.N."/>
            <person name="Ouadi S."/>
            <person name="Bakaher N."/>
            <person name="Bovet L."/>
            <person name="Willig A."/>
            <person name="Goepfert S."/>
            <person name="Peitsch M.C."/>
            <person name="Ivanov N.V."/>
        </authorList>
    </citation>
    <scope>NUCLEOTIDE SEQUENCE [LARGE SCALE GENOMIC DNA]</scope>
</reference>
<evidence type="ECO:0000313" key="2">
    <source>
        <dbReference type="RefSeq" id="XP_075107070.1"/>
    </source>
</evidence>
<organism evidence="1 2">
    <name type="scientific">Nicotiana tabacum</name>
    <name type="common">Common tobacco</name>
    <dbReference type="NCBI Taxonomy" id="4097"/>
    <lineage>
        <taxon>Eukaryota</taxon>
        <taxon>Viridiplantae</taxon>
        <taxon>Streptophyta</taxon>
        <taxon>Embryophyta</taxon>
        <taxon>Tracheophyta</taxon>
        <taxon>Spermatophyta</taxon>
        <taxon>Magnoliopsida</taxon>
        <taxon>eudicotyledons</taxon>
        <taxon>Gunneridae</taxon>
        <taxon>Pentapetalae</taxon>
        <taxon>asterids</taxon>
        <taxon>lamiids</taxon>
        <taxon>Solanales</taxon>
        <taxon>Solanaceae</taxon>
        <taxon>Nicotianoideae</taxon>
        <taxon>Nicotianeae</taxon>
        <taxon>Nicotiana</taxon>
    </lineage>
</organism>
<name>A0AC58UC71_TOBAC</name>
<proteinExistence type="predicted"/>
<dbReference type="Proteomes" id="UP000790787">
    <property type="component" value="Chromosome 4"/>
</dbReference>